<feature type="transmembrane region" description="Helical" evidence="1">
    <location>
        <begin position="6"/>
        <end position="28"/>
    </location>
</feature>
<accession>A0A921IJX4</accession>
<reference evidence="2" key="1">
    <citation type="journal article" date="2021" name="PeerJ">
        <title>Extensive microbial diversity within the chicken gut microbiome revealed by metagenomics and culture.</title>
        <authorList>
            <person name="Gilroy R."/>
            <person name="Ravi A."/>
            <person name="Getino M."/>
            <person name="Pursley I."/>
            <person name="Horton D.L."/>
            <person name="Alikhan N.F."/>
            <person name="Baker D."/>
            <person name="Gharbi K."/>
            <person name="Hall N."/>
            <person name="Watson M."/>
            <person name="Adriaenssens E.M."/>
            <person name="Foster-Nyarko E."/>
            <person name="Jarju S."/>
            <person name="Secka A."/>
            <person name="Antonio M."/>
            <person name="Oren A."/>
            <person name="Chaudhuri R.R."/>
            <person name="La Ragione R."/>
            <person name="Hildebrand F."/>
            <person name="Pallen M.J."/>
        </authorList>
    </citation>
    <scope>NUCLEOTIDE SEQUENCE</scope>
    <source>
        <strain evidence="2">ChiBcec21-2208</strain>
    </source>
</reference>
<keyword evidence="1" id="KW-0472">Membrane</keyword>
<feature type="transmembrane region" description="Helical" evidence="1">
    <location>
        <begin position="35"/>
        <end position="53"/>
    </location>
</feature>
<sequence length="289" mass="31057">MKTVIYLDVLLLTNFLAAYFLLLATAAFSGLRTRFGRLVLGSLVAALSSLILFVPEQPYPVQLLYKIATALLITAVAFGCSNKLRLLTAACWYAALNIALAGLVLLVILHTGTKILQTGNLTVYLRISPLLLVVLSGVCCVAVEIAIRFLEQRKPSTQTVGLELELADMLIHLRATLDTGCHLTDPITCLPVLVVSFPDAKNRLPQSVREYLSSWFAGNSPGEPPAGIKLRVIPCKTAAQRSLLPGFAVNNIGLITPNGILALGRSAVAFAPQSFGSDSYEALYGNDFL</sequence>
<protein>
    <submittedName>
        <fullName evidence="2">Sigma-E processing peptidase SpoIIGA</fullName>
    </submittedName>
</protein>
<proteinExistence type="predicted"/>
<keyword evidence="1" id="KW-1133">Transmembrane helix</keyword>
<dbReference type="EMBL" id="DYVE01000204">
    <property type="protein sequence ID" value="HJG28544.1"/>
    <property type="molecule type" value="Genomic_DNA"/>
</dbReference>
<gene>
    <name evidence="2" type="ORF">K8V20_07885</name>
</gene>
<evidence type="ECO:0000256" key="1">
    <source>
        <dbReference type="SAM" id="Phobius"/>
    </source>
</evidence>
<evidence type="ECO:0000313" key="2">
    <source>
        <dbReference type="EMBL" id="HJG28544.1"/>
    </source>
</evidence>
<organism evidence="2 3">
    <name type="scientific">Subdoligranulum variabile</name>
    <dbReference type="NCBI Taxonomy" id="214851"/>
    <lineage>
        <taxon>Bacteria</taxon>
        <taxon>Bacillati</taxon>
        <taxon>Bacillota</taxon>
        <taxon>Clostridia</taxon>
        <taxon>Eubacteriales</taxon>
        <taxon>Oscillospiraceae</taxon>
        <taxon>Subdoligranulum</taxon>
    </lineage>
</organism>
<keyword evidence="1" id="KW-0812">Transmembrane</keyword>
<feature type="transmembrane region" description="Helical" evidence="1">
    <location>
        <begin position="59"/>
        <end position="78"/>
    </location>
</feature>
<comment type="caution">
    <text evidence="2">The sequence shown here is derived from an EMBL/GenBank/DDBJ whole genome shotgun (WGS) entry which is preliminary data.</text>
</comment>
<reference evidence="2" key="2">
    <citation type="submission" date="2021-09" db="EMBL/GenBank/DDBJ databases">
        <authorList>
            <person name="Gilroy R."/>
        </authorList>
    </citation>
    <scope>NUCLEOTIDE SEQUENCE</scope>
    <source>
        <strain evidence="2">ChiBcec21-2208</strain>
    </source>
</reference>
<dbReference type="Pfam" id="PF03419">
    <property type="entry name" value="Peptidase_U4"/>
    <property type="match status" value="1"/>
</dbReference>
<feature type="transmembrane region" description="Helical" evidence="1">
    <location>
        <begin position="90"/>
        <end position="111"/>
    </location>
</feature>
<dbReference type="GO" id="GO:0006508">
    <property type="term" value="P:proteolysis"/>
    <property type="evidence" value="ECO:0007669"/>
    <property type="project" value="InterPro"/>
</dbReference>
<evidence type="ECO:0000313" key="3">
    <source>
        <dbReference type="Proteomes" id="UP000782880"/>
    </source>
</evidence>
<dbReference type="AlphaFoldDB" id="A0A921IJX4"/>
<dbReference type="GO" id="GO:0004190">
    <property type="term" value="F:aspartic-type endopeptidase activity"/>
    <property type="evidence" value="ECO:0007669"/>
    <property type="project" value="InterPro"/>
</dbReference>
<dbReference type="InterPro" id="IPR005081">
    <property type="entry name" value="SpoIIGA"/>
</dbReference>
<dbReference type="Proteomes" id="UP000782880">
    <property type="component" value="Unassembled WGS sequence"/>
</dbReference>
<feature type="transmembrane region" description="Helical" evidence="1">
    <location>
        <begin position="123"/>
        <end position="147"/>
    </location>
</feature>
<name>A0A921IJX4_9FIRM</name>
<dbReference type="GO" id="GO:0030436">
    <property type="term" value="P:asexual sporulation"/>
    <property type="evidence" value="ECO:0007669"/>
    <property type="project" value="InterPro"/>
</dbReference>